<dbReference type="CDD" id="cd06225">
    <property type="entry name" value="HAMP"/>
    <property type="match status" value="1"/>
</dbReference>
<evidence type="ECO:0000313" key="10">
    <source>
        <dbReference type="Proteomes" id="UP000612585"/>
    </source>
</evidence>
<dbReference type="PRINTS" id="PR00260">
    <property type="entry name" value="CHEMTRNSDUCR"/>
</dbReference>
<dbReference type="GO" id="GO:0016020">
    <property type="term" value="C:membrane"/>
    <property type="evidence" value="ECO:0007669"/>
    <property type="project" value="InterPro"/>
</dbReference>
<dbReference type="EMBL" id="BOPG01000012">
    <property type="protein sequence ID" value="GIJ54978.1"/>
    <property type="molecule type" value="Genomic_DNA"/>
</dbReference>
<dbReference type="SMART" id="SM00283">
    <property type="entry name" value="MA"/>
    <property type="match status" value="1"/>
</dbReference>
<feature type="transmembrane region" description="Helical" evidence="6">
    <location>
        <begin position="27"/>
        <end position="49"/>
    </location>
</feature>
<dbReference type="PANTHER" id="PTHR32089:SF112">
    <property type="entry name" value="LYSOZYME-LIKE PROTEIN-RELATED"/>
    <property type="match status" value="1"/>
</dbReference>
<dbReference type="Pfam" id="PF12729">
    <property type="entry name" value="4HB_MCP_1"/>
    <property type="match status" value="1"/>
</dbReference>
<evidence type="ECO:0000256" key="2">
    <source>
        <dbReference type="ARBA" id="ARBA00022989"/>
    </source>
</evidence>
<evidence type="ECO:0000259" key="7">
    <source>
        <dbReference type="PROSITE" id="PS50111"/>
    </source>
</evidence>
<keyword evidence="10" id="KW-1185">Reference proteome</keyword>
<feature type="domain" description="Methyl-accepting transducer" evidence="7">
    <location>
        <begin position="285"/>
        <end position="528"/>
    </location>
</feature>
<dbReference type="InterPro" id="IPR024478">
    <property type="entry name" value="HlyB_4HB_MCP"/>
</dbReference>
<dbReference type="SMART" id="SM00304">
    <property type="entry name" value="HAMP"/>
    <property type="match status" value="1"/>
</dbReference>
<dbReference type="PANTHER" id="PTHR32089">
    <property type="entry name" value="METHYL-ACCEPTING CHEMOTAXIS PROTEIN MCPB"/>
    <property type="match status" value="1"/>
</dbReference>
<evidence type="ECO:0000313" key="9">
    <source>
        <dbReference type="EMBL" id="GIJ54978.1"/>
    </source>
</evidence>
<dbReference type="InterPro" id="IPR004090">
    <property type="entry name" value="Chemotax_Me-accpt_rcpt"/>
</dbReference>
<dbReference type="InterPro" id="IPR003660">
    <property type="entry name" value="HAMP_dom"/>
</dbReference>
<evidence type="ECO:0000256" key="5">
    <source>
        <dbReference type="PROSITE-ProRule" id="PRU00284"/>
    </source>
</evidence>
<dbReference type="GO" id="GO:0006935">
    <property type="term" value="P:chemotaxis"/>
    <property type="evidence" value="ECO:0007669"/>
    <property type="project" value="InterPro"/>
</dbReference>
<dbReference type="Gene3D" id="1.10.287.950">
    <property type="entry name" value="Methyl-accepting chemotaxis protein"/>
    <property type="match status" value="1"/>
</dbReference>
<evidence type="ECO:0000256" key="1">
    <source>
        <dbReference type="ARBA" id="ARBA00022692"/>
    </source>
</evidence>
<comment type="similarity">
    <text evidence="4">Belongs to the methyl-accepting chemotaxis (MCP) protein family.</text>
</comment>
<dbReference type="AlphaFoldDB" id="A0A8J3Z283"/>
<comment type="caution">
    <text evidence="9">The sequence shown here is derived from an EMBL/GenBank/DDBJ whole genome shotgun (WGS) entry which is preliminary data.</text>
</comment>
<keyword evidence="2 6" id="KW-1133">Transmembrane helix</keyword>
<dbReference type="PROSITE" id="PS50885">
    <property type="entry name" value="HAMP"/>
    <property type="match status" value="1"/>
</dbReference>
<reference evidence="9" key="1">
    <citation type="submission" date="2021-01" db="EMBL/GenBank/DDBJ databases">
        <title>Whole genome shotgun sequence of Virgisporangium aurantiacum NBRC 16421.</title>
        <authorList>
            <person name="Komaki H."/>
            <person name="Tamura T."/>
        </authorList>
    </citation>
    <scope>NUCLEOTIDE SEQUENCE</scope>
    <source>
        <strain evidence="9">NBRC 16421</strain>
    </source>
</reference>
<dbReference type="PROSITE" id="PS50111">
    <property type="entry name" value="CHEMOTAXIS_TRANSDUC_2"/>
    <property type="match status" value="1"/>
</dbReference>
<dbReference type="SUPFAM" id="SSF58104">
    <property type="entry name" value="Methyl-accepting chemotaxis protein (MCP) signaling domain"/>
    <property type="match status" value="1"/>
</dbReference>
<feature type="transmembrane region" description="Helical" evidence="6">
    <location>
        <begin position="205"/>
        <end position="227"/>
    </location>
</feature>
<keyword evidence="1 6" id="KW-0812">Transmembrane</keyword>
<dbReference type="Proteomes" id="UP000612585">
    <property type="component" value="Unassembled WGS sequence"/>
</dbReference>
<feature type="domain" description="HAMP" evidence="8">
    <location>
        <begin position="228"/>
        <end position="280"/>
    </location>
</feature>
<dbReference type="GO" id="GO:0004888">
    <property type="term" value="F:transmembrane signaling receptor activity"/>
    <property type="evidence" value="ECO:0007669"/>
    <property type="project" value="InterPro"/>
</dbReference>
<name>A0A8J3Z283_9ACTN</name>
<gene>
    <name evidence="9" type="primary">mcp40H-14</name>
    <name evidence="9" type="ORF">Vau01_024940</name>
</gene>
<keyword evidence="6" id="KW-0472">Membrane</keyword>
<dbReference type="InterPro" id="IPR004089">
    <property type="entry name" value="MCPsignal_dom"/>
</dbReference>
<dbReference type="GO" id="GO:0007165">
    <property type="term" value="P:signal transduction"/>
    <property type="evidence" value="ECO:0007669"/>
    <property type="project" value="UniProtKB-KW"/>
</dbReference>
<keyword evidence="3 5" id="KW-0807">Transducer</keyword>
<sequence length="543" mass="55837">MVGAPVNGGSARRMTGWFADLKVGAKIATALGVAMVACGAVALFGGLGLRDVDARSTEIYEENLKPIQQLADAQDAFEDGLLTLTLMNIATTPSATAQHKQDLSKVGGIVDTLLQEYQDLGLTAEQQKLMNDLRTALTSYRKVRTELLIPAAEASNDVAFESAFDSQAAPLIEQIKNAFDALAAFEAASAAKASAEGTATYKGSLTLMIIVFLVGVIAASLLGYVTIRKITKPLAEVADNLGKMAEGDLRGSVPVHSRDEVGIMGAALNRASGSMRTTVSALGDAAQSLSAAAEQLSATSAQIAGNADTASRQAGVVATAADEVNRNVQVISAGSEEMGAAIREISNNAAQAARVAAQAVHAAESTNQTVSELGTSSAEIGNVIKLITSIAEQTNLLALNATIEAARAGAAGKGFAVVASEVKELAQETARATEDISTRVNAIQADTQTAIGAIGEISNVINEISDYQTTIASAVEEQTATTNEMNRNVSAAALGVGEITGGIDALATAAHHTTESVGEAERSSTDLARMASDLQTLVGTFRV</sequence>
<dbReference type="Pfam" id="PF00015">
    <property type="entry name" value="MCPsignal"/>
    <property type="match status" value="1"/>
</dbReference>
<evidence type="ECO:0000256" key="4">
    <source>
        <dbReference type="ARBA" id="ARBA00029447"/>
    </source>
</evidence>
<accession>A0A8J3Z283</accession>
<evidence type="ECO:0000259" key="8">
    <source>
        <dbReference type="PROSITE" id="PS50885"/>
    </source>
</evidence>
<protein>
    <submittedName>
        <fullName evidence="9">Methyl-accepting chemotaxis protein</fullName>
    </submittedName>
</protein>
<dbReference type="Pfam" id="PF00672">
    <property type="entry name" value="HAMP"/>
    <property type="match status" value="1"/>
</dbReference>
<evidence type="ECO:0000256" key="3">
    <source>
        <dbReference type="ARBA" id="ARBA00023224"/>
    </source>
</evidence>
<organism evidence="9 10">
    <name type="scientific">Virgisporangium aurantiacum</name>
    <dbReference type="NCBI Taxonomy" id="175570"/>
    <lineage>
        <taxon>Bacteria</taxon>
        <taxon>Bacillati</taxon>
        <taxon>Actinomycetota</taxon>
        <taxon>Actinomycetes</taxon>
        <taxon>Micromonosporales</taxon>
        <taxon>Micromonosporaceae</taxon>
        <taxon>Virgisporangium</taxon>
    </lineage>
</organism>
<evidence type="ECO:0000256" key="6">
    <source>
        <dbReference type="SAM" id="Phobius"/>
    </source>
</evidence>
<proteinExistence type="inferred from homology"/>